<dbReference type="CDD" id="cd00067">
    <property type="entry name" value="GAL4"/>
    <property type="match status" value="1"/>
</dbReference>
<evidence type="ECO:0000256" key="6">
    <source>
        <dbReference type="SAM" id="MobiDB-lite"/>
    </source>
</evidence>
<keyword evidence="4" id="KW-0804">Transcription</keyword>
<dbReference type="PANTHER" id="PTHR47540">
    <property type="entry name" value="THIAMINE REPRESSIBLE GENES REGULATORY PROTEIN THI5"/>
    <property type="match status" value="1"/>
</dbReference>
<keyword evidence="5" id="KW-0539">Nucleus</keyword>
<feature type="region of interest" description="Disordered" evidence="6">
    <location>
        <begin position="256"/>
        <end position="316"/>
    </location>
</feature>
<protein>
    <recommendedName>
        <fullName evidence="7">Zn(2)-C6 fungal-type domain-containing protein</fullName>
    </recommendedName>
</protein>
<evidence type="ECO:0000256" key="3">
    <source>
        <dbReference type="ARBA" id="ARBA00023125"/>
    </source>
</evidence>
<dbReference type="HOGENOM" id="CLU_455650_0_0_1"/>
<comment type="subcellular location">
    <subcellularLocation>
        <location evidence="1">Nucleus</location>
    </subcellularLocation>
</comment>
<accession>W4JZG6</accession>
<dbReference type="PROSITE" id="PS00463">
    <property type="entry name" value="ZN2_CY6_FUNGAL_1"/>
    <property type="match status" value="1"/>
</dbReference>
<dbReference type="Proteomes" id="UP000030671">
    <property type="component" value="Unassembled WGS sequence"/>
</dbReference>
<proteinExistence type="predicted"/>
<dbReference type="PRINTS" id="PR00755">
    <property type="entry name" value="AFLATOXINBRP"/>
</dbReference>
<dbReference type="PANTHER" id="PTHR47540:SF2">
    <property type="entry name" value="ZN(II)2CYS6 TRANSCRIPTION FACTOR (EUROFUNG)"/>
    <property type="match status" value="1"/>
</dbReference>
<dbReference type="EMBL" id="KI925462">
    <property type="protein sequence ID" value="ETW78475.1"/>
    <property type="molecule type" value="Genomic_DNA"/>
</dbReference>
<feature type="domain" description="Zn(2)-C6 fungal-type" evidence="7">
    <location>
        <begin position="221"/>
        <end position="251"/>
    </location>
</feature>
<dbReference type="InterPro" id="IPR036864">
    <property type="entry name" value="Zn2-C6_fun-type_DNA-bd_sf"/>
</dbReference>
<dbReference type="GO" id="GO:0045944">
    <property type="term" value="P:positive regulation of transcription by RNA polymerase II"/>
    <property type="evidence" value="ECO:0007669"/>
    <property type="project" value="TreeGrafter"/>
</dbReference>
<dbReference type="GeneID" id="20666407"/>
<dbReference type="SMART" id="SM00066">
    <property type="entry name" value="GAL4"/>
    <property type="match status" value="1"/>
</dbReference>
<dbReference type="GO" id="GO:0043565">
    <property type="term" value="F:sequence-specific DNA binding"/>
    <property type="evidence" value="ECO:0007669"/>
    <property type="project" value="TreeGrafter"/>
</dbReference>
<reference evidence="8 9" key="1">
    <citation type="journal article" date="2012" name="New Phytol.">
        <title>Insight into trade-off between wood decay and parasitism from the genome of a fungal forest pathogen.</title>
        <authorList>
            <person name="Olson A."/>
            <person name="Aerts A."/>
            <person name="Asiegbu F."/>
            <person name="Belbahri L."/>
            <person name="Bouzid O."/>
            <person name="Broberg A."/>
            <person name="Canback B."/>
            <person name="Coutinho P.M."/>
            <person name="Cullen D."/>
            <person name="Dalman K."/>
            <person name="Deflorio G."/>
            <person name="van Diepen L.T."/>
            <person name="Dunand C."/>
            <person name="Duplessis S."/>
            <person name="Durling M."/>
            <person name="Gonthier P."/>
            <person name="Grimwood J."/>
            <person name="Fossdal C.G."/>
            <person name="Hansson D."/>
            <person name="Henrissat B."/>
            <person name="Hietala A."/>
            <person name="Himmelstrand K."/>
            <person name="Hoffmeister D."/>
            <person name="Hogberg N."/>
            <person name="James T.Y."/>
            <person name="Karlsson M."/>
            <person name="Kohler A."/>
            <person name="Kues U."/>
            <person name="Lee Y.H."/>
            <person name="Lin Y.C."/>
            <person name="Lind M."/>
            <person name="Lindquist E."/>
            <person name="Lombard V."/>
            <person name="Lucas S."/>
            <person name="Lunden K."/>
            <person name="Morin E."/>
            <person name="Murat C."/>
            <person name="Park J."/>
            <person name="Raffaello T."/>
            <person name="Rouze P."/>
            <person name="Salamov A."/>
            <person name="Schmutz J."/>
            <person name="Solheim H."/>
            <person name="Stahlberg J."/>
            <person name="Velez H."/>
            <person name="de Vries R.P."/>
            <person name="Wiebenga A."/>
            <person name="Woodward S."/>
            <person name="Yakovlev I."/>
            <person name="Garbelotto M."/>
            <person name="Martin F."/>
            <person name="Grigoriev I.V."/>
            <person name="Stenlid J."/>
        </authorList>
    </citation>
    <scope>NUCLEOTIDE SEQUENCE [LARGE SCALE GENOMIC DNA]</scope>
    <source>
        <strain evidence="8 9">TC 32-1</strain>
    </source>
</reference>
<gene>
    <name evidence="8" type="ORF">HETIRDRAFT_109062</name>
</gene>
<evidence type="ECO:0000259" key="7">
    <source>
        <dbReference type="PROSITE" id="PS50048"/>
    </source>
</evidence>
<dbReference type="RefSeq" id="XP_009550440.1">
    <property type="nucleotide sequence ID" value="XM_009552145.1"/>
</dbReference>
<evidence type="ECO:0000313" key="9">
    <source>
        <dbReference type="Proteomes" id="UP000030671"/>
    </source>
</evidence>
<evidence type="ECO:0000256" key="5">
    <source>
        <dbReference type="ARBA" id="ARBA00023242"/>
    </source>
</evidence>
<evidence type="ECO:0000256" key="1">
    <source>
        <dbReference type="ARBA" id="ARBA00004123"/>
    </source>
</evidence>
<dbReference type="OrthoDB" id="2399539at2759"/>
<evidence type="ECO:0000256" key="4">
    <source>
        <dbReference type="ARBA" id="ARBA00023163"/>
    </source>
</evidence>
<evidence type="ECO:0000256" key="2">
    <source>
        <dbReference type="ARBA" id="ARBA00023015"/>
    </source>
</evidence>
<dbReference type="GO" id="GO:0000981">
    <property type="term" value="F:DNA-binding transcription factor activity, RNA polymerase II-specific"/>
    <property type="evidence" value="ECO:0007669"/>
    <property type="project" value="InterPro"/>
</dbReference>
<feature type="region of interest" description="Disordered" evidence="6">
    <location>
        <begin position="467"/>
        <end position="530"/>
    </location>
</feature>
<dbReference type="SUPFAM" id="SSF57701">
    <property type="entry name" value="Zn2/Cys6 DNA-binding domain"/>
    <property type="match status" value="1"/>
</dbReference>
<keyword evidence="3" id="KW-0238">DNA-binding</keyword>
<dbReference type="InterPro" id="IPR051711">
    <property type="entry name" value="Stress_Response_Reg"/>
</dbReference>
<dbReference type="KEGG" id="hir:HETIRDRAFT_109062"/>
<dbReference type="eggNOG" id="ENOG502SFEH">
    <property type="taxonomic scope" value="Eukaryota"/>
</dbReference>
<keyword evidence="9" id="KW-1185">Reference proteome</keyword>
<dbReference type="STRING" id="747525.W4JZG6"/>
<dbReference type="InParanoid" id="W4JZG6"/>
<dbReference type="GO" id="GO:0008270">
    <property type="term" value="F:zinc ion binding"/>
    <property type="evidence" value="ECO:0007669"/>
    <property type="project" value="InterPro"/>
</dbReference>
<name>W4JZG6_HETIT</name>
<evidence type="ECO:0000313" key="8">
    <source>
        <dbReference type="EMBL" id="ETW78475.1"/>
    </source>
</evidence>
<dbReference type="AlphaFoldDB" id="W4JZG6"/>
<dbReference type="InterPro" id="IPR001138">
    <property type="entry name" value="Zn2Cys6_DnaBD"/>
</dbReference>
<keyword evidence="2" id="KW-0805">Transcription regulation</keyword>
<dbReference type="PROSITE" id="PS50048">
    <property type="entry name" value="ZN2_CY6_FUNGAL_2"/>
    <property type="match status" value="1"/>
</dbReference>
<sequence length="599" mass="65713">MPRDEDGLLGAGLVWREERGEFERNGRPIEHIWSMQSSTPAIPTARSATCTANASALLSIQVGIQSFLKPSNLPALALLLSPMSFSHIISPVPCLPRRSPSQSSLPQAPQFQSHLALEQWTLDLNCDGMHTFQPQQNLGFDTHSTGFHQFYSALNHFQPHSHTEIPIAIPDPLIHHSPQLAHAPLPNNSVVDAPGVSGSLDPSTGLFSRTAEHSRIRTAQACEKCRSRKAKCSGEHPVCRRCFSRGLVCEYAPERRMRGPNKPKVPGALPASNKRPSSSGSPKSQDAEQPARKRAMTLPSRSAPECNPKAPQPSKSPMIDTPIAELHRTPIACEQQDDPRTEYLPEIRDPVSFSGDLDGVAQVVDHGSRVGMQRRTRPPPLDLSMFNAFGQTSLHPQAPIQPLNSYHVLDDQQWRLGRNHVGFMGVDSTSIYHNEVMHRQNYPPLHNGRARAFSEAMHMPLPVSMETPLPPFSNEGVPLDIPSASSESFPPSPMSTHPSSVYQTLLDHTRSGSSGTSNRSDPSPVTPSGLLDGFPVSVLAYPGEHEIMHSMDFQPTTTHSTETSTFVDFAHADNGLERSFEKFLGISDMDFKDGRVFGS</sequence>
<dbReference type="Pfam" id="PF00172">
    <property type="entry name" value="Zn_clus"/>
    <property type="match status" value="1"/>
</dbReference>
<dbReference type="Gene3D" id="4.10.240.10">
    <property type="entry name" value="Zn(2)-C6 fungal-type DNA-binding domain"/>
    <property type="match status" value="1"/>
</dbReference>
<feature type="compositionally biased region" description="Low complexity" evidence="6">
    <location>
        <begin position="511"/>
        <end position="523"/>
    </location>
</feature>
<dbReference type="GO" id="GO:0005634">
    <property type="term" value="C:nucleus"/>
    <property type="evidence" value="ECO:0007669"/>
    <property type="project" value="UniProtKB-SubCell"/>
</dbReference>
<organism evidence="8 9">
    <name type="scientific">Heterobasidion irregulare (strain TC 32-1)</name>
    <dbReference type="NCBI Taxonomy" id="747525"/>
    <lineage>
        <taxon>Eukaryota</taxon>
        <taxon>Fungi</taxon>
        <taxon>Dikarya</taxon>
        <taxon>Basidiomycota</taxon>
        <taxon>Agaricomycotina</taxon>
        <taxon>Agaricomycetes</taxon>
        <taxon>Russulales</taxon>
        <taxon>Bondarzewiaceae</taxon>
        <taxon>Heterobasidion</taxon>
        <taxon>Heterobasidion annosum species complex</taxon>
    </lineage>
</organism>
<feature type="compositionally biased region" description="Polar residues" evidence="6">
    <location>
        <begin position="274"/>
        <end position="284"/>
    </location>
</feature>